<dbReference type="SUPFAM" id="SSF52540">
    <property type="entry name" value="P-loop containing nucleoside triphosphate hydrolases"/>
    <property type="match status" value="2"/>
</dbReference>
<dbReference type="Pfam" id="PF00664">
    <property type="entry name" value="ABC_membrane"/>
    <property type="match status" value="2"/>
</dbReference>
<dbReference type="InterPro" id="IPR017871">
    <property type="entry name" value="ABC_transporter-like_CS"/>
</dbReference>
<feature type="domain" description="ABC transmembrane type-1" evidence="10">
    <location>
        <begin position="745"/>
        <end position="983"/>
    </location>
</feature>
<dbReference type="Gene3D" id="3.40.50.300">
    <property type="entry name" value="P-loop containing nucleotide triphosphate hydrolases"/>
    <property type="match status" value="2"/>
</dbReference>
<protein>
    <recommendedName>
        <fullName evidence="13">Multidrug resistance-associated protein lethal(2)03659</fullName>
    </recommendedName>
</protein>
<dbReference type="Pfam" id="PF00005">
    <property type="entry name" value="ABC_tran"/>
    <property type="match status" value="2"/>
</dbReference>
<feature type="transmembrane region" description="Helical" evidence="8">
    <location>
        <begin position="814"/>
        <end position="836"/>
    </location>
</feature>
<dbReference type="AlphaFoldDB" id="A0AA38IIN5"/>
<dbReference type="InterPro" id="IPR044746">
    <property type="entry name" value="ABCC_6TM_D1"/>
</dbReference>
<evidence type="ECO:0000256" key="3">
    <source>
        <dbReference type="ARBA" id="ARBA00022692"/>
    </source>
</evidence>
<evidence type="ECO:0000256" key="5">
    <source>
        <dbReference type="ARBA" id="ARBA00022840"/>
    </source>
</evidence>
<keyword evidence="7 8" id="KW-0472">Membrane</keyword>
<dbReference type="GO" id="GO:0016020">
    <property type="term" value="C:membrane"/>
    <property type="evidence" value="ECO:0007669"/>
    <property type="project" value="UniProtKB-SubCell"/>
</dbReference>
<dbReference type="CDD" id="cd18579">
    <property type="entry name" value="ABC_6TM_ABCC_D1"/>
    <property type="match status" value="1"/>
</dbReference>
<dbReference type="GO" id="GO:0140359">
    <property type="term" value="F:ABC-type transporter activity"/>
    <property type="evidence" value="ECO:0007669"/>
    <property type="project" value="InterPro"/>
</dbReference>
<dbReference type="FunFam" id="3.40.50.300:FF:002978">
    <property type="entry name" value="Putative multidrug resistance-associated protein lethal(2)03659-like Protein"/>
    <property type="match status" value="1"/>
</dbReference>
<comment type="subcellular location">
    <subcellularLocation>
        <location evidence="1">Membrane</location>
        <topology evidence="1">Multi-pass membrane protein</topology>
    </subcellularLocation>
</comment>
<dbReference type="InterPro" id="IPR003593">
    <property type="entry name" value="AAA+_ATPase"/>
</dbReference>
<evidence type="ECO:0000256" key="2">
    <source>
        <dbReference type="ARBA" id="ARBA00022448"/>
    </source>
</evidence>
<reference evidence="11" key="1">
    <citation type="journal article" date="2023" name="G3 (Bethesda)">
        <title>Whole genome assemblies of Zophobas morio and Tenebrio molitor.</title>
        <authorList>
            <person name="Kaur S."/>
            <person name="Stinson S.A."/>
            <person name="diCenzo G.C."/>
        </authorList>
    </citation>
    <scope>NUCLEOTIDE SEQUENCE</scope>
    <source>
        <strain evidence="11">QUZm001</strain>
    </source>
</reference>
<gene>
    <name evidence="11" type="ORF">Zmor_015760</name>
</gene>
<feature type="transmembrane region" description="Helical" evidence="8">
    <location>
        <begin position="231"/>
        <end position="251"/>
    </location>
</feature>
<feature type="transmembrane region" description="Helical" evidence="8">
    <location>
        <begin position="925"/>
        <end position="947"/>
    </location>
</feature>
<evidence type="ECO:0000256" key="8">
    <source>
        <dbReference type="SAM" id="Phobius"/>
    </source>
</evidence>
<dbReference type="PROSITE" id="PS50929">
    <property type="entry name" value="ABC_TM1F"/>
    <property type="match status" value="2"/>
</dbReference>
<dbReference type="SUPFAM" id="SSF90123">
    <property type="entry name" value="ABC transporter transmembrane region"/>
    <property type="match status" value="2"/>
</dbReference>
<dbReference type="PANTHER" id="PTHR24223:SF448">
    <property type="entry name" value="FI20146P1-RELATED"/>
    <property type="match status" value="1"/>
</dbReference>
<dbReference type="Proteomes" id="UP001168821">
    <property type="component" value="Unassembled WGS sequence"/>
</dbReference>
<feature type="domain" description="ABC transmembrane type-1" evidence="10">
    <location>
        <begin position="97"/>
        <end position="367"/>
    </location>
</feature>
<evidence type="ECO:0000313" key="11">
    <source>
        <dbReference type="EMBL" id="KAJ3656710.1"/>
    </source>
</evidence>
<dbReference type="InterPro" id="IPR050173">
    <property type="entry name" value="ABC_transporter_C-like"/>
</dbReference>
<dbReference type="PROSITE" id="PS50893">
    <property type="entry name" value="ABC_TRANSPORTER_2"/>
    <property type="match status" value="2"/>
</dbReference>
<keyword evidence="3 8" id="KW-0812">Transmembrane</keyword>
<evidence type="ECO:0000256" key="4">
    <source>
        <dbReference type="ARBA" id="ARBA00022741"/>
    </source>
</evidence>
<feature type="transmembrane region" description="Helical" evidence="8">
    <location>
        <begin position="682"/>
        <end position="702"/>
    </location>
</feature>
<keyword evidence="2" id="KW-0813">Transport</keyword>
<dbReference type="CDD" id="cd18580">
    <property type="entry name" value="ABC_6TM_ABCC_D2"/>
    <property type="match status" value="1"/>
</dbReference>
<keyword evidence="5" id="KW-0067">ATP-binding</keyword>
<dbReference type="InterPro" id="IPR044726">
    <property type="entry name" value="ABCC_6TM_D2"/>
</dbReference>
<evidence type="ECO:0000313" key="12">
    <source>
        <dbReference type="Proteomes" id="UP001168821"/>
    </source>
</evidence>
<dbReference type="FunFam" id="1.20.1560.10:FF:000026">
    <property type="entry name" value="Multidrug resistance-associated protein lethal(2)03659"/>
    <property type="match status" value="1"/>
</dbReference>
<feature type="transmembrane region" description="Helical" evidence="8">
    <location>
        <begin position="309"/>
        <end position="334"/>
    </location>
</feature>
<feature type="domain" description="ABC transporter" evidence="9">
    <location>
        <begin position="1016"/>
        <end position="1245"/>
    </location>
</feature>
<keyword evidence="12" id="KW-1185">Reference proteome</keyword>
<dbReference type="FunFam" id="3.40.50.300:FF:000163">
    <property type="entry name" value="Multidrug resistance-associated protein member 4"/>
    <property type="match status" value="1"/>
</dbReference>
<dbReference type="InterPro" id="IPR003439">
    <property type="entry name" value="ABC_transporter-like_ATP-bd"/>
</dbReference>
<dbReference type="InterPro" id="IPR027417">
    <property type="entry name" value="P-loop_NTPase"/>
</dbReference>
<dbReference type="CDD" id="cd03244">
    <property type="entry name" value="ABCC_MRP_domain2"/>
    <property type="match status" value="1"/>
</dbReference>
<dbReference type="PROSITE" id="PS00211">
    <property type="entry name" value="ABC_TRANSPORTER_1"/>
    <property type="match status" value="2"/>
</dbReference>
<name>A0AA38IIN5_9CUCU</name>
<feature type="transmembrane region" description="Helical" evidence="8">
    <location>
        <begin position="346"/>
        <end position="369"/>
    </location>
</feature>
<proteinExistence type="predicted"/>
<feature type="transmembrane region" description="Helical" evidence="8">
    <location>
        <begin position="204"/>
        <end position="225"/>
    </location>
</feature>
<dbReference type="InterPro" id="IPR011527">
    <property type="entry name" value="ABC1_TM_dom"/>
</dbReference>
<dbReference type="CDD" id="cd03250">
    <property type="entry name" value="ABCC_MRP_domain1"/>
    <property type="match status" value="1"/>
</dbReference>
<dbReference type="GO" id="GO:0016887">
    <property type="term" value="F:ATP hydrolysis activity"/>
    <property type="evidence" value="ECO:0007669"/>
    <property type="project" value="InterPro"/>
</dbReference>
<feature type="transmembrane region" description="Helical" evidence="8">
    <location>
        <begin position="745"/>
        <end position="768"/>
    </location>
</feature>
<keyword evidence="4" id="KW-0547">Nucleotide-binding</keyword>
<comment type="caution">
    <text evidence="11">The sequence shown here is derived from an EMBL/GenBank/DDBJ whole genome shotgun (WGS) entry which is preliminary data.</text>
</comment>
<dbReference type="SMART" id="SM00382">
    <property type="entry name" value="AAA"/>
    <property type="match status" value="2"/>
</dbReference>
<feature type="domain" description="ABC transporter" evidence="9">
    <location>
        <begin position="406"/>
        <end position="625"/>
    </location>
</feature>
<organism evidence="11 12">
    <name type="scientific">Zophobas morio</name>
    <dbReference type="NCBI Taxonomy" id="2755281"/>
    <lineage>
        <taxon>Eukaryota</taxon>
        <taxon>Metazoa</taxon>
        <taxon>Ecdysozoa</taxon>
        <taxon>Arthropoda</taxon>
        <taxon>Hexapoda</taxon>
        <taxon>Insecta</taxon>
        <taxon>Pterygota</taxon>
        <taxon>Neoptera</taxon>
        <taxon>Endopterygota</taxon>
        <taxon>Coleoptera</taxon>
        <taxon>Polyphaga</taxon>
        <taxon>Cucujiformia</taxon>
        <taxon>Tenebrionidae</taxon>
        <taxon>Zophobas</taxon>
    </lineage>
</organism>
<sequence>MDHIGKIERKLHPKEKANVLSKLSFFYTVTLFRKGHKQDLEEDDLYEVLSDYRSKELGDQLEAEWEKEKKRGKGISIFRVLWSCYGWEYFLLGLIQLIIKTTMIILQPQALSKLISYFDHKQTHLTKKDAYFYAGLLIGVNLINCIYVHNYHLAVTGLGIRIRTAFCSFIYRKALKLSPTRLSDISIGKIVTLITKDVHSFESFIHFANDIWIGVVKSAVIFYIIYNKIGVSAFAGMGFFILMLPLQAFMGKMAAGLRMKMCKKTDDRLQLTQETLSAVKIIKIYTWEKFFNKKIAEARRKEIKTMHTIFALKFIVLQIGNLSGKMAFYLLIMTYTWIGNHITAEIVYFVESCLQIVTHTMSILFPLGITQSAELTAAMKRIGNVLKALEIKGESVEPNPTLKPKITLKDATVTFKEKEILHSVSLTMDVGLTLITGPVGCGKSFLLKTILQDYEPTTGGVVTKGRISYASQEPWLFPSSIKQNILFGQQYDELRYKEVLKVCALVYDLELLSAGDSTIVEDRGINLSKGQQARINLARAVYKESDIYLLDDCLSALDAHVSDFIFKECIIKFLRNKLVVLVSHNVNHVKDVDNVVIMHNGSISSCVKSSEISEKEILEDIIDDAEAKKPVDALNEEDDDDDENTKLVTETTKERKVYQEVKQKGEVAFGVYFKYMKFGGGFLVFLLLVGIFAVSQFVHSYADKLVSRWVNLEQKVSDFSFNNITNLTEEQQLKIESSRDYLQHLYTGMIVLTVAFELGSIMSLFAVARRASIKLHKYMIDHIVNATMQFFDTNFIGNILNRFSKDLSAIDEHLPFVIFQVFKAFFVILGVIVLITTVSTSFLLPTAIFFVILAFIRNYYLPTGRSLKRLDAATRSPVVGHLNATLEGLTTIRAFKAESILRDEFDRHQNLYTSASYISQCSLRAFAYCLDTLNTVFIAIVILRFIVFDDVPLAGSVGLAITQAFRMTGIVQWAIRQWAEIENSMTSVERVLEYTGVEQENNQGQATDNWPTKGEVKYSNVYLSYNNSDEYVLKNINFTAHPQEKIGIVGRTGAGKSSILSTLFRLYEVKGSITIDGVDTKTLSLDFLRKHISIIPQDPVLFTGTIRDNIDPEGQYPDDQIWRAVETANLIKLVPSLDYEITENGSNFSVGQRQLICLARAVVRNNKIIVLDEATANMDPETDALIHETIHRNFAACTVFTIAHKLHSIIDSDTVIVMDKGQIVEYDDPISLLQNKEGLFYKMVKKSGLLPPAFA</sequence>
<evidence type="ECO:0000256" key="1">
    <source>
        <dbReference type="ARBA" id="ARBA00004141"/>
    </source>
</evidence>
<dbReference type="EMBL" id="JALNTZ010000004">
    <property type="protein sequence ID" value="KAJ3656710.1"/>
    <property type="molecule type" value="Genomic_DNA"/>
</dbReference>
<evidence type="ECO:0000256" key="7">
    <source>
        <dbReference type="ARBA" id="ARBA00023136"/>
    </source>
</evidence>
<dbReference type="InterPro" id="IPR036640">
    <property type="entry name" value="ABC1_TM_sf"/>
</dbReference>
<dbReference type="Gene3D" id="1.20.1560.10">
    <property type="entry name" value="ABC transporter type 1, transmembrane domain"/>
    <property type="match status" value="2"/>
</dbReference>
<dbReference type="FunFam" id="1.20.1560.10:FF:000014">
    <property type="entry name" value="Multidrug resistance-associated protein member 4"/>
    <property type="match status" value="1"/>
</dbReference>
<dbReference type="PANTHER" id="PTHR24223">
    <property type="entry name" value="ATP-BINDING CASSETTE SUB-FAMILY C"/>
    <property type="match status" value="1"/>
</dbReference>
<evidence type="ECO:0008006" key="13">
    <source>
        <dbReference type="Google" id="ProtNLM"/>
    </source>
</evidence>
<feature type="transmembrane region" description="Helical" evidence="8">
    <location>
        <begin position="842"/>
        <end position="860"/>
    </location>
</feature>
<accession>A0AA38IIN5</accession>
<evidence type="ECO:0000256" key="6">
    <source>
        <dbReference type="ARBA" id="ARBA00022989"/>
    </source>
</evidence>
<feature type="transmembrane region" description="Helical" evidence="8">
    <location>
        <begin position="130"/>
        <end position="148"/>
    </location>
</feature>
<dbReference type="GO" id="GO:0005524">
    <property type="term" value="F:ATP binding"/>
    <property type="evidence" value="ECO:0007669"/>
    <property type="project" value="UniProtKB-KW"/>
</dbReference>
<evidence type="ECO:0000259" key="9">
    <source>
        <dbReference type="PROSITE" id="PS50893"/>
    </source>
</evidence>
<evidence type="ECO:0000259" key="10">
    <source>
        <dbReference type="PROSITE" id="PS50929"/>
    </source>
</evidence>
<keyword evidence="6 8" id="KW-1133">Transmembrane helix</keyword>